<dbReference type="InterPro" id="IPR000795">
    <property type="entry name" value="T_Tr_GTP-bd_dom"/>
</dbReference>
<dbReference type="InterPro" id="IPR044145">
    <property type="entry name" value="IF2_II"/>
</dbReference>
<keyword evidence="2" id="KW-0396">Initiation factor</keyword>
<dbReference type="FunFam" id="3.40.50.300:FF:000019">
    <property type="entry name" value="Translation initiation factor IF-2"/>
    <property type="match status" value="1"/>
</dbReference>
<evidence type="ECO:0000313" key="11">
    <source>
        <dbReference type="EMBL" id="KAG7597340.1"/>
    </source>
</evidence>
<evidence type="ECO:0000259" key="10">
    <source>
        <dbReference type="PROSITE" id="PS51722"/>
    </source>
</evidence>
<dbReference type="PROSITE" id="PS51722">
    <property type="entry name" value="G_TR_2"/>
    <property type="match status" value="1"/>
</dbReference>
<evidence type="ECO:0000256" key="9">
    <source>
        <dbReference type="SAM" id="SignalP"/>
    </source>
</evidence>
<dbReference type="AlphaFoldDB" id="A0A8T2CGI6"/>
<feature type="signal peptide" evidence="9">
    <location>
        <begin position="1"/>
        <end position="25"/>
    </location>
</feature>
<evidence type="ECO:0000256" key="1">
    <source>
        <dbReference type="ARBA" id="ARBA00007733"/>
    </source>
</evidence>
<evidence type="ECO:0000256" key="8">
    <source>
        <dbReference type="SAM" id="MobiDB-lite"/>
    </source>
</evidence>
<accession>A0A8T2CGI6</accession>
<dbReference type="HAMAP" id="MF_00100_B">
    <property type="entry name" value="IF_2_B"/>
    <property type="match status" value="1"/>
</dbReference>
<dbReference type="FunFam" id="2.40.30.10:FF:000008">
    <property type="entry name" value="Translation initiation factor IF-2"/>
    <property type="match status" value="1"/>
</dbReference>
<dbReference type="InterPro" id="IPR006847">
    <property type="entry name" value="IF2_N"/>
</dbReference>
<dbReference type="PANTHER" id="PTHR43381:SF5">
    <property type="entry name" value="TR-TYPE G DOMAIN-CONTAINING PROTEIN"/>
    <property type="match status" value="1"/>
</dbReference>
<feature type="domain" description="Tr-type G" evidence="10">
    <location>
        <begin position="500"/>
        <end position="673"/>
    </location>
</feature>
<sequence length="1027" mass="109990">MPSMLVLVGTMPSLASLVSLGGACASVSGTSSSDASYALVKRVSLSRRSVKGTKKWLCRYSVSSSTTTTTADFIAEQNNNSVSIDSNSFRGSKEGDDSEVVLKQTPKPVLKPPVARVERGLGVNTAPWSKDLSNGGKFDGEEERNKVIESLGEVLDKAEKLEIPKPGNKEGGEAVKPSQPSANSSNSRNGSYANASDGGTRKTKTMKSVWRKGDAVAAVQKVVKESPKIVNRGMQVEPRSKEDEEVNAKAGTQLAPPQPPFRPQPPVRPQPMLQGKPMVAPPPVKKSPILKDLGMAAKPLVSEEVDSSVKSKERKPILVDKFASKKKGVDPVASQAVLAPTKPGKGPPANKFRVEHRNKKNASASPRRRIVAEDDGDEDTSISRSGRKGRKWSKASRKAVRLQAAKDAAPVKAEILEVEEEGMSIEDLAYNLAIGEGDILGYLYSKGIRPDGVQTLDREMVKMICRDYDVEVLDADSVKVEEMAKKRQTFDEEDLDKLEDRPPVITIMGHVDHGKTTLLDYIRKSKVAASEAGGITQGIGAYKVSVPVDGKLQSCVFLDTPGHEAFGAMRARGARVTDIAIIVVAADDGIRPQTNEAIAHAKAAAVPIVIAINKIDKEGASPERVMQELSSIGLMPEDWGGDVPMVQISALKGENIDDLLETVMLVAELQELKANPHRNAKGIVIEAGLDKAKGPFATFIVQKGTLKRGDVVVCGEAFGKVRALFDHSGERVDEAGPSIPVQVIGLNNVPIAGDEFEIVSSLDVAREMAEARAVSLRDERISAKAGDGKVTLSSLASAVSAKKMSGLDLHQLNIILKVDVQGSIEAVRQALQVLPQENVTLKFLLQATGDVSNSDVDLASASEAIIFGFNVKASGSVKKAAENKGVEIRLYRVIYELIDDVRNAMEGLLESVEEQIPIGSAEVRATFSSGSGRVAGCMVNEGKFVKDCGIRVVRKGKTVHVGVLDSLKRVKENVKEVSAGLECGIGMDDYDDWIEGDIIEAFNAVQKRRTLEEASASMSAAIEEAGV</sequence>
<feature type="region of interest" description="Disordered" evidence="8">
    <location>
        <begin position="158"/>
        <end position="209"/>
    </location>
</feature>
<dbReference type="Proteomes" id="UP000694251">
    <property type="component" value="Chromosome 6"/>
</dbReference>
<dbReference type="InterPro" id="IPR015760">
    <property type="entry name" value="TIF_IF2"/>
</dbReference>
<feature type="compositionally biased region" description="Basic residues" evidence="8">
    <location>
        <begin position="385"/>
        <end position="396"/>
    </location>
</feature>
<dbReference type="InterPro" id="IPR053905">
    <property type="entry name" value="EF-G-like_DII"/>
</dbReference>
<dbReference type="PROSITE" id="PS01176">
    <property type="entry name" value="IF2"/>
    <property type="match status" value="1"/>
</dbReference>
<dbReference type="PANTHER" id="PTHR43381">
    <property type="entry name" value="TRANSLATION INITIATION FACTOR IF-2-RELATED"/>
    <property type="match status" value="1"/>
</dbReference>
<evidence type="ECO:0000313" key="12">
    <source>
        <dbReference type="Proteomes" id="UP000694251"/>
    </source>
</evidence>
<evidence type="ECO:0000256" key="3">
    <source>
        <dbReference type="ARBA" id="ARBA00022741"/>
    </source>
</evidence>
<dbReference type="GO" id="GO:0003743">
    <property type="term" value="F:translation initiation factor activity"/>
    <property type="evidence" value="ECO:0007669"/>
    <property type="project" value="UniProtKB-KW"/>
</dbReference>
<feature type="region of interest" description="Disordered" evidence="8">
    <location>
        <begin position="230"/>
        <end position="287"/>
    </location>
</feature>
<feature type="compositionally biased region" description="Pro residues" evidence="8">
    <location>
        <begin position="256"/>
        <end position="269"/>
    </location>
</feature>
<dbReference type="NCBIfam" id="TIGR00231">
    <property type="entry name" value="small_GTP"/>
    <property type="match status" value="1"/>
</dbReference>
<comment type="caution">
    <text evidence="11">The sequence shown here is derived from an EMBL/GenBank/DDBJ whole genome shotgun (WGS) entry which is preliminary data.</text>
</comment>
<dbReference type="Pfam" id="PF11987">
    <property type="entry name" value="IF-2"/>
    <property type="match status" value="1"/>
</dbReference>
<keyword evidence="12" id="KW-1185">Reference proteome</keyword>
<feature type="compositionally biased region" description="Polar residues" evidence="8">
    <location>
        <begin position="178"/>
        <end position="194"/>
    </location>
</feature>
<name>A0A8T2CGI6_ARASU</name>
<dbReference type="NCBIfam" id="TIGR00487">
    <property type="entry name" value="IF-2"/>
    <property type="match status" value="1"/>
</dbReference>
<dbReference type="OrthoDB" id="361630at2759"/>
<feature type="chain" id="PRO_5035768591" description="Translation initiation factor IF-2, chloroplastic" evidence="9">
    <location>
        <begin position="26"/>
        <end position="1027"/>
    </location>
</feature>
<dbReference type="GO" id="GO:0005737">
    <property type="term" value="C:cytoplasm"/>
    <property type="evidence" value="ECO:0007669"/>
    <property type="project" value="TreeGrafter"/>
</dbReference>
<evidence type="ECO:0000256" key="5">
    <source>
        <dbReference type="ARBA" id="ARBA00023134"/>
    </source>
</evidence>
<keyword evidence="4" id="KW-0648">Protein biosynthesis</keyword>
<dbReference type="EMBL" id="JAEFBJ010000006">
    <property type="protein sequence ID" value="KAG7597340.1"/>
    <property type="molecule type" value="Genomic_DNA"/>
</dbReference>
<keyword evidence="5" id="KW-0342">GTP-binding</keyword>
<evidence type="ECO:0000256" key="2">
    <source>
        <dbReference type="ARBA" id="ARBA00022540"/>
    </source>
</evidence>
<gene>
    <name evidence="11" type="ORF">ISN44_As06g017180</name>
</gene>
<dbReference type="CDD" id="cd01887">
    <property type="entry name" value="IF2_eIF5B"/>
    <property type="match status" value="1"/>
</dbReference>
<dbReference type="GO" id="GO:0003924">
    <property type="term" value="F:GTPase activity"/>
    <property type="evidence" value="ECO:0007669"/>
    <property type="project" value="InterPro"/>
</dbReference>
<feature type="region of interest" description="Disordered" evidence="8">
    <location>
        <begin position="324"/>
        <end position="396"/>
    </location>
</feature>
<dbReference type="InterPro" id="IPR023115">
    <property type="entry name" value="TIF_IF2_dom3"/>
</dbReference>
<evidence type="ECO:0000256" key="7">
    <source>
        <dbReference type="ARBA" id="ARBA00044105"/>
    </source>
</evidence>
<dbReference type="GO" id="GO:0005525">
    <property type="term" value="F:GTP binding"/>
    <property type="evidence" value="ECO:0007669"/>
    <property type="project" value="UniProtKB-KW"/>
</dbReference>
<protein>
    <recommendedName>
        <fullName evidence="7">Translation initiation factor IF-2, chloroplastic</fullName>
    </recommendedName>
</protein>
<reference evidence="11 12" key="1">
    <citation type="submission" date="2020-12" db="EMBL/GenBank/DDBJ databases">
        <title>Concerted genomic and epigenomic changes stabilize Arabidopsis allopolyploids.</title>
        <authorList>
            <person name="Chen Z."/>
        </authorList>
    </citation>
    <scope>NUCLEOTIDE SEQUENCE [LARGE SCALE GENOMIC DNA]</scope>
    <source>
        <strain evidence="11">As9502</strain>
        <tissue evidence="11">Leaf</tissue>
    </source>
</reference>
<dbReference type="Pfam" id="PF22042">
    <property type="entry name" value="EF-G_D2"/>
    <property type="match status" value="1"/>
</dbReference>
<keyword evidence="9" id="KW-0732">Signal</keyword>
<dbReference type="Pfam" id="PF04760">
    <property type="entry name" value="IF2_N"/>
    <property type="match status" value="1"/>
</dbReference>
<evidence type="ECO:0000256" key="4">
    <source>
        <dbReference type="ARBA" id="ARBA00022917"/>
    </source>
</evidence>
<dbReference type="CDD" id="cd03702">
    <property type="entry name" value="IF2_mtIF2_II"/>
    <property type="match status" value="1"/>
</dbReference>
<dbReference type="InterPro" id="IPR000178">
    <property type="entry name" value="TF_IF2_bacterial-like"/>
</dbReference>
<comment type="function">
    <text evidence="6">One of the essential components for the initiation of protein synthesis. Protects formylmethionyl-tRNA from spontaneous hydrolysis and promotes its binding to the 30S ribosomal subunits. Also involved in the hydrolysis of GTP during the formation of the 70S ribosomal complex.</text>
</comment>
<keyword evidence="3" id="KW-0547">Nucleotide-binding</keyword>
<feature type="compositionally biased region" description="Basic and acidic residues" evidence="8">
    <location>
        <begin position="158"/>
        <end position="173"/>
    </location>
</feature>
<dbReference type="Pfam" id="PF00009">
    <property type="entry name" value="GTP_EFTU"/>
    <property type="match status" value="1"/>
</dbReference>
<dbReference type="InterPro" id="IPR005225">
    <property type="entry name" value="Small_GTP-bd"/>
</dbReference>
<dbReference type="FunFam" id="2.40.30.10:FF:000054">
    <property type="entry name" value="Translation initiation factor IF-2"/>
    <property type="match status" value="1"/>
</dbReference>
<dbReference type="CDD" id="cd03692">
    <property type="entry name" value="mtIF2_IVc"/>
    <property type="match status" value="1"/>
</dbReference>
<proteinExistence type="inferred from homology"/>
<dbReference type="FunFam" id="3.40.50.10050:FF:000001">
    <property type="entry name" value="Translation initiation factor IF-2"/>
    <property type="match status" value="1"/>
</dbReference>
<evidence type="ECO:0000256" key="6">
    <source>
        <dbReference type="ARBA" id="ARBA00025162"/>
    </source>
</evidence>
<comment type="similarity">
    <text evidence="1">Belongs to the TRAFAC class translation factor GTPase superfamily. Classic translation factor GTPase family. IF-2 subfamily.</text>
</comment>
<organism evidence="11 12">
    <name type="scientific">Arabidopsis suecica</name>
    <name type="common">Swedish thale-cress</name>
    <name type="synonym">Cardaminopsis suecica</name>
    <dbReference type="NCBI Taxonomy" id="45249"/>
    <lineage>
        <taxon>Eukaryota</taxon>
        <taxon>Viridiplantae</taxon>
        <taxon>Streptophyta</taxon>
        <taxon>Embryophyta</taxon>
        <taxon>Tracheophyta</taxon>
        <taxon>Spermatophyta</taxon>
        <taxon>Magnoliopsida</taxon>
        <taxon>eudicotyledons</taxon>
        <taxon>Gunneridae</taxon>
        <taxon>Pentapetalae</taxon>
        <taxon>rosids</taxon>
        <taxon>malvids</taxon>
        <taxon>Brassicales</taxon>
        <taxon>Brassicaceae</taxon>
        <taxon>Camelineae</taxon>
        <taxon>Arabidopsis</taxon>
    </lineage>
</organism>